<evidence type="ECO:0000256" key="4">
    <source>
        <dbReference type="ARBA" id="ARBA00031123"/>
    </source>
</evidence>
<evidence type="ECO:0000256" key="1">
    <source>
        <dbReference type="ARBA" id="ARBA00006198"/>
    </source>
</evidence>
<keyword evidence="7" id="KW-1185">Reference proteome</keyword>
<reference evidence="6 7" key="1">
    <citation type="journal article" date="2018" name="Sci. Rep.">
        <title>Genomic signatures of local adaptation to the degree of environmental predictability in rotifers.</title>
        <authorList>
            <person name="Franch-Gras L."/>
            <person name="Hahn C."/>
            <person name="Garcia-Roger E.M."/>
            <person name="Carmona M.J."/>
            <person name="Serra M."/>
            <person name="Gomez A."/>
        </authorList>
    </citation>
    <scope>NUCLEOTIDE SEQUENCE [LARGE SCALE GENOMIC DNA]</scope>
    <source>
        <strain evidence="6">HYR1</strain>
    </source>
</reference>
<dbReference type="PANTHER" id="PTHR12862">
    <property type="entry name" value="BADF TYPE ATPASE DOMAIN-CONTAINING PROTEIN"/>
    <property type="match status" value="1"/>
</dbReference>
<evidence type="ECO:0000256" key="2">
    <source>
        <dbReference type="ARBA" id="ARBA00012122"/>
    </source>
</evidence>
<dbReference type="SUPFAM" id="SSF53067">
    <property type="entry name" value="Actin-like ATPase domain"/>
    <property type="match status" value="2"/>
</dbReference>
<gene>
    <name evidence="6" type="ORF">BpHYR1_022772</name>
</gene>
<feature type="domain" description="ATPase BadF/BadG/BcrA/BcrD type" evidence="5">
    <location>
        <begin position="9"/>
        <end position="296"/>
    </location>
</feature>
<accession>A0A3M7QKT7</accession>
<dbReference type="STRING" id="10195.A0A3M7QKT7"/>
<evidence type="ECO:0000313" key="7">
    <source>
        <dbReference type="Proteomes" id="UP000276133"/>
    </source>
</evidence>
<dbReference type="InterPro" id="IPR043129">
    <property type="entry name" value="ATPase_NBD"/>
</dbReference>
<evidence type="ECO:0000313" key="6">
    <source>
        <dbReference type="EMBL" id="RNA11889.1"/>
    </source>
</evidence>
<sequence length="355" mass="39375">MKRIKLFAGIEGGATKTILKIIDEYGNVLVESATGPSNPWQFNEKDGFKIVAKNITQIVNEALDKISNRSLLGKEIYKLESLACCLSGTGTKVARERLTQEINNIHIDYKVFVTNDSLATVFSAFENGGMVLISGTGSYCVLVNPLDKNFTSIEEIEIFSSGGWGSALGDEGSAFWISTQLIKHFIKINDNIAKPDDINEFSELKEIILEHFQIKSLREILPYFYENKQSDKIAALTEKLAKIASLGEKRTLLDLFEQAGYELAILVVSLIPNFTDVGKDELEIVCTGSVFKSWSLLKPGFIRGLKTQSLLTKFRLVKIDGNSSIGACVLSSKLCSFRIDINLNKHKSKLDMIVI</sequence>
<dbReference type="GO" id="GO:0045127">
    <property type="term" value="F:N-acetylglucosamine kinase activity"/>
    <property type="evidence" value="ECO:0007669"/>
    <property type="project" value="UniProtKB-EC"/>
</dbReference>
<evidence type="ECO:0000256" key="3">
    <source>
        <dbReference type="ARBA" id="ARBA00014974"/>
    </source>
</evidence>
<dbReference type="Gene3D" id="3.30.420.40">
    <property type="match status" value="2"/>
</dbReference>
<dbReference type="Proteomes" id="UP000276133">
    <property type="component" value="Unassembled WGS sequence"/>
</dbReference>
<comment type="caution">
    <text evidence="6">The sequence shown here is derived from an EMBL/GenBank/DDBJ whole genome shotgun (WGS) entry which is preliminary data.</text>
</comment>
<name>A0A3M7QKT7_BRAPC</name>
<dbReference type="InterPro" id="IPR002731">
    <property type="entry name" value="ATPase_BadF"/>
</dbReference>
<comment type="similarity">
    <text evidence="1">Belongs to the eukaryotic-type N-acetylglucosamine kinase family.</text>
</comment>
<keyword evidence="6" id="KW-0808">Transferase</keyword>
<proteinExistence type="inferred from homology"/>
<keyword evidence="6" id="KW-0418">Kinase</keyword>
<organism evidence="6 7">
    <name type="scientific">Brachionus plicatilis</name>
    <name type="common">Marine rotifer</name>
    <name type="synonym">Brachionus muelleri</name>
    <dbReference type="NCBI Taxonomy" id="10195"/>
    <lineage>
        <taxon>Eukaryota</taxon>
        <taxon>Metazoa</taxon>
        <taxon>Spiralia</taxon>
        <taxon>Gnathifera</taxon>
        <taxon>Rotifera</taxon>
        <taxon>Eurotatoria</taxon>
        <taxon>Monogononta</taxon>
        <taxon>Pseudotrocha</taxon>
        <taxon>Ploima</taxon>
        <taxon>Brachionidae</taxon>
        <taxon>Brachionus</taxon>
    </lineage>
</organism>
<dbReference type="PANTHER" id="PTHR12862:SF0">
    <property type="entry name" value="N-ACETYL-D-GLUCOSAMINE KINASE"/>
    <property type="match status" value="1"/>
</dbReference>
<protein>
    <recommendedName>
        <fullName evidence="3">N-acetyl-D-glucosamine kinase</fullName>
        <ecNumber evidence="2">2.7.1.59</ecNumber>
    </recommendedName>
    <alternativeName>
        <fullName evidence="4">GlcNAc kinase</fullName>
    </alternativeName>
</protein>
<dbReference type="AlphaFoldDB" id="A0A3M7QKT7"/>
<dbReference type="OrthoDB" id="311172at2759"/>
<evidence type="ECO:0000259" key="5">
    <source>
        <dbReference type="Pfam" id="PF01869"/>
    </source>
</evidence>
<dbReference type="Pfam" id="PF01869">
    <property type="entry name" value="BcrAD_BadFG"/>
    <property type="match status" value="1"/>
</dbReference>
<dbReference type="InterPro" id="IPR039758">
    <property type="entry name" value="NAGK-like"/>
</dbReference>
<dbReference type="EMBL" id="REGN01005822">
    <property type="protein sequence ID" value="RNA11889.1"/>
    <property type="molecule type" value="Genomic_DNA"/>
</dbReference>
<dbReference type="EC" id="2.7.1.59" evidence="2"/>